<dbReference type="EMBL" id="NKHU02000010">
    <property type="protein sequence ID" value="RHZ66719.1"/>
    <property type="molecule type" value="Genomic_DNA"/>
</dbReference>
<dbReference type="InterPro" id="IPR001138">
    <property type="entry name" value="Zn2Cys6_DnaBD"/>
</dbReference>
<dbReference type="CDD" id="cd00067">
    <property type="entry name" value="GAL4"/>
    <property type="match status" value="1"/>
</dbReference>
<feature type="transmembrane region" description="Helical" evidence="8">
    <location>
        <begin position="36"/>
        <end position="57"/>
    </location>
</feature>
<gene>
    <name evidence="10" type="ORF">CDV56_104163</name>
</gene>
<evidence type="ECO:0000256" key="8">
    <source>
        <dbReference type="SAM" id="Phobius"/>
    </source>
</evidence>
<feature type="transmembrane region" description="Helical" evidence="8">
    <location>
        <begin position="233"/>
        <end position="253"/>
    </location>
</feature>
<evidence type="ECO:0000256" key="6">
    <source>
        <dbReference type="SAM" id="Coils"/>
    </source>
</evidence>
<reference evidence="10" key="1">
    <citation type="submission" date="2018-08" db="EMBL/GenBank/DDBJ databases">
        <title>Draft genome sequence of azole-resistant Aspergillus thermomutatus (Neosartorya pseudofischeri) strain HMR AF 39, isolated from a human nasal aspirate.</title>
        <authorList>
            <person name="Parent-Michaud M."/>
            <person name="Dufresne P.J."/>
            <person name="Fournier E."/>
            <person name="Martineau C."/>
            <person name="Moreira S."/>
            <person name="Perkins V."/>
            <person name="De Repentigny L."/>
            <person name="Dufresne S.F."/>
        </authorList>
    </citation>
    <scope>NUCLEOTIDE SEQUENCE [LARGE SCALE GENOMIC DNA]</scope>
    <source>
        <strain evidence="10">HMR AF 39</strain>
    </source>
</reference>
<evidence type="ECO:0000256" key="5">
    <source>
        <dbReference type="ARBA" id="ARBA00023242"/>
    </source>
</evidence>
<keyword evidence="5" id="KW-0539">Nucleus</keyword>
<feature type="transmembrane region" description="Helical" evidence="8">
    <location>
        <begin position="113"/>
        <end position="136"/>
    </location>
</feature>
<feature type="transmembrane region" description="Helical" evidence="8">
    <location>
        <begin position="69"/>
        <end position="89"/>
    </location>
</feature>
<proteinExistence type="predicted"/>
<protein>
    <recommendedName>
        <fullName evidence="9">Zn(2)-C6 fungal-type domain-containing protein</fullName>
    </recommendedName>
</protein>
<dbReference type="PANTHER" id="PTHR47256:SF3">
    <property type="entry name" value="ZN(II)2CYS6 TRANSCRIPTION FACTOR (EUROFUNG)"/>
    <property type="match status" value="1"/>
</dbReference>
<dbReference type="GO" id="GO:0008270">
    <property type="term" value="F:zinc ion binding"/>
    <property type="evidence" value="ECO:0007669"/>
    <property type="project" value="InterPro"/>
</dbReference>
<dbReference type="GO" id="GO:0000981">
    <property type="term" value="F:DNA-binding transcription factor activity, RNA polymerase II-specific"/>
    <property type="evidence" value="ECO:0007669"/>
    <property type="project" value="InterPro"/>
</dbReference>
<dbReference type="Pfam" id="PF04082">
    <property type="entry name" value="Fungal_trans"/>
    <property type="match status" value="1"/>
</dbReference>
<dbReference type="STRING" id="41047.A0A397HU32"/>
<dbReference type="GO" id="GO:0003677">
    <property type="term" value="F:DNA binding"/>
    <property type="evidence" value="ECO:0007669"/>
    <property type="project" value="UniProtKB-KW"/>
</dbReference>
<dbReference type="GeneID" id="38126137"/>
<feature type="coiled-coil region" evidence="6">
    <location>
        <begin position="483"/>
        <end position="517"/>
    </location>
</feature>
<dbReference type="GO" id="GO:0006351">
    <property type="term" value="P:DNA-templated transcription"/>
    <property type="evidence" value="ECO:0007669"/>
    <property type="project" value="InterPro"/>
</dbReference>
<dbReference type="InterPro" id="IPR007219">
    <property type="entry name" value="XnlR_reg_dom"/>
</dbReference>
<organism evidence="10 11">
    <name type="scientific">Aspergillus thermomutatus</name>
    <name type="common">Neosartorya pseudofischeri</name>
    <dbReference type="NCBI Taxonomy" id="41047"/>
    <lineage>
        <taxon>Eukaryota</taxon>
        <taxon>Fungi</taxon>
        <taxon>Dikarya</taxon>
        <taxon>Ascomycota</taxon>
        <taxon>Pezizomycotina</taxon>
        <taxon>Eurotiomycetes</taxon>
        <taxon>Eurotiomycetidae</taxon>
        <taxon>Eurotiales</taxon>
        <taxon>Aspergillaceae</taxon>
        <taxon>Aspergillus</taxon>
        <taxon>Aspergillus subgen. Fumigati</taxon>
    </lineage>
</organism>
<keyword evidence="8" id="KW-0812">Transmembrane</keyword>
<dbReference type="InterPro" id="IPR036864">
    <property type="entry name" value="Zn2-C6_fun-type_DNA-bd_sf"/>
</dbReference>
<feature type="transmembrane region" description="Helical" evidence="8">
    <location>
        <begin position="202"/>
        <end position="221"/>
    </location>
</feature>
<feature type="region of interest" description="Disordered" evidence="7">
    <location>
        <begin position="356"/>
        <end position="412"/>
    </location>
</feature>
<dbReference type="SMART" id="SM00066">
    <property type="entry name" value="GAL4"/>
    <property type="match status" value="1"/>
</dbReference>
<evidence type="ECO:0000256" key="2">
    <source>
        <dbReference type="ARBA" id="ARBA00023015"/>
    </source>
</evidence>
<keyword evidence="8" id="KW-1133">Transmembrane helix</keyword>
<dbReference type="InterPro" id="IPR049326">
    <property type="entry name" value="Rhodopsin_dom_fungi"/>
</dbReference>
<keyword evidence="8" id="KW-0472">Membrane</keyword>
<dbReference type="PROSITE" id="PS00463">
    <property type="entry name" value="ZN2_CY6_FUNGAL_1"/>
    <property type="match status" value="1"/>
</dbReference>
<dbReference type="Gene3D" id="4.10.240.10">
    <property type="entry name" value="Zn(2)-C6 fungal-type DNA-binding domain"/>
    <property type="match status" value="1"/>
</dbReference>
<dbReference type="InterPro" id="IPR053187">
    <property type="entry name" value="Notoamide_regulator"/>
</dbReference>
<keyword evidence="11" id="KW-1185">Reference proteome</keyword>
<evidence type="ECO:0000256" key="1">
    <source>
        <dbReference type="ARBA" id="ARBA00022723"/>
    </source>
</evidence>
<evidence type="ECO:0000256" key="7">
    <source>
        <dbReference type="SAM" id="MobiDB-lite"/>
    </source>
</evidence>
<evidence type="ECO:0000256" key="4">
    <source>
        <dbReference type="ARBA" id="ARBA00023163"/>
    </source>
</evidence>
<evidence type="ECO:0000256" key="3">
    <source>
        <dbReference type="ARBA" id="ARBA00023125"/>
    </source>
</evidence>
<dbReference type="PANTHER" id="PTHR47256">
    <property type="entry name" value="ZN(II)2CYS6 TRANSCRIPTION FACTOR (EUROFUNG)-RELATED"/>
    <property type="match status" value="1"/>
</dbReference>
<dbReference type="VEuPathDB" id="FungiDB:CDV56_104163"/>
<keyword evidence="1" id="KW-0479">Metal-binding</keyword>
<comment type="caution">
    <text evidence="10">The sequence shown here is derived from an EMBL/GenBank/DDBJ whole genome shotgun (WGS) entry which is preliminary data.</text>
</comment>
<dbReference type="RefSeq" id="XP_026618322.1">
    <property type="nucleotide sequence ID" value="XM_026757782.1"/>
</dbReference>
<dbReference type="PROSITE" id="PS50048">
    <property type="entry name" value="ZN2_CY6_FUNGAL_2"/>
    <property type="match status" value="1"/>
</dbReference>
<feature type="transmembrane region" description="Helical" evidence="8">
    <location>
        <begin position="148"/>
        <end position="169"/>
    </location>
</feature>
<keyword evidence="4" id="KW-0804">Transcription</keyword>
<feature type="domain" description="Zn(2)-C6 fungal-type" evidence="9">
    <location>
        <begin position="445"/>
        <end position="474"/>
    </location>
</feature>
<dbReference type="Pfam" id="PF00172">
    <property type="entry name" value="Zn_clus"/>
    <property type="match status" value="1"/>
</dbReference>
<sequence>MKGPIQQPFEALVPRQSTSTYEVLIHTRGPTNAPRILAIVGVLTGLSALLVVLRYYARLFILRRFDIEDGIILIAQACAFGVLACFIGESHRGLGHYTSDIGLEDLMPLSKWMFFHAIVIVLGISSVKMSLAFFLLRFASQNKFLRKFIIGALVFLIVFTIACVLTLVFQCYPVSAAWDYSLRATAKCYSNKTYLAIGEFNSAINIVTDFVFATLPVFMFYNIQVNKRTRASLMGILSLGYFACAAAIAKTVYQSRVFEEKNAWRDSEFLIWNCVELNVGIVAACFPTIKPLVKSIIGTTWSLASGSRSRKRTNNAYYAQSSSHAMGSMRRSRLEHEAQKHNVHIDALRTSLSASEGGSEENLASHPRLQRLSSSRILRTTEVTVHTEGGSDAVGTGIGPKQPGRSTGAMRDAQRLPVIAPASVGTPRAVKVSAFQRRHHIAVTACSECRAKKRKCSGKSPCVACVSLGIECLLDAESSHRRLVGAKRRVAEMESKNSTLKKRVHSLESEIQSLRCHLPVSSRTHAWASSDPVEKAGTDLVSMPKDSSSGRSTEDWNSLWAIYERVRDCAPADLFKVVNAIRSSSDPILAAQYLQLISLGQLADAHVGLSNLATEYKLMSSPRLPALCEEPIFSAPAKPWTTITDSDRLVSHLLSLYFTWDYPCYTWFDQQLFLADMIAGQSRFCSPLLVNAVLAHACLYSYSLRRPWDRFKEMDMCIRFLSEAQQLWISHPQPTLTTVQALIVMNLTYNCLGKDKIGWSCLAAAIYMANQLKLYEPLSVVDSAGCFESVWNRAHAVTAWGLFEWQALAASVVDDAPRLEHPPFYEVPYSDAEFLDHNRRWHPYPFSSPLYPSGIFSTARARMELSVVINDVTKFILDSHHVASTVETFMLIHKRLTNWFVKLKPALHPSKHAPPHVFIMHLHFHLSVVGLCKPILASGGESSPSVLSISGNAKLATREIIFLFKQTFGWKSASNFLNHALCYGAFNAMPFAKDGDPRWRQSLETCISGLWYISFSFPVCRYLLRAIQHALVAAGFADTDLCPEVTQILRYFARNVWKRSLLETLQSQYSITYDTQTSLRSVEDLLQSVENLSLNH</sequence>
<dbReference type="SUPFAM" id="SSF57701">
    <property type="entry name" value="Zn2/Cys6 DNA-binding domain"/>
    <property type="match status" value="1"/>
</dbReference>
<dbReference type="Pfam" id="PF20684">
    <property type="entry name" value="Fung_rhodopsin"/>
    <property type="match status" value="1"/>
</dbReference>
<keyword evidence="3" id="KW-0238">DNA-binding</keyword>
<dbReference type="AlphaFoldDB" id="A0A397HU32"/>
<dbReference type="Proteomes" id="UP000215305">
    <property type="component" value="Unassembled WGS sequence"/>
</dbReference>
<keyword evidence="2" id="KW-0805">Transcription regulation</keyword>
<accession>A0A397HU32</accession>
<feature type="region of interest" description="Disordered" evidence="7">
    <location>
        <begin position="318"/>
        <end position="340"/>
    </location>
</feature>
<dbReference type="OrthoDB" id="5022096at2759"/>
<dbReference type="CDD" id="cd12148">
    <property type="entry name" value="fungal_TF_MHR"/>
    <property type="match status" value="1"/>
</dbReference>
<keyword evidence="6" id="KW-0175">Coiled coil</keyword>
<evidence type="ECO:0000313" key="11">
    <source>
        <dbReference type="Proteomes" id="UP000215305"/>
    </source>
</evidence>
<evidence type="ECO:0000313" key="10">
    <source>
        <dbReference type="EMBL" id="RHZ66719.1"/>
    </source>
</evidence>
<name>A0A397HU32_ASPTH</name>
<evidence type="ECO:0000259" key="9">
    <source>
        <dbReference type="PROSITE" id="PS50048"/>
    </source>
</evidence>